<protein>
    <recommendedName>
        <fullName evidence="2">Piwi domain-containing protein</fullName>
    </recommendedName>
</protein>
<dbReference type="STRING" id="7398.A0A1B0AIP1"/>
<dbReference type="PANTHER" id="PTHR22891">
    <property type="entry name" value="EUKARYOTIC TRANSLATION INITIATION FACTOR 2C"/>
    <property type="match status" value="1"/>
</dbReference>
<dbReference type="AlphaFoldDB" id="A0A1B0AIP1"/>
<dbReference type="InterPro" id="IPR036397">
    <property type="entry name" value="RNaseH_sf"/>
</dbReference>
<name>A0A1B0AIP1_GLOPL</name>
<dbReference type="GO" id="GO:0003676">
    <property type="term" value="F:nucleic acid binding"/>
    <property type="evidence" value="ECO:0007669"/>
    <property type="project" value="InterPro"/>
</dbReference>
<evidence type="ECO:0000313" key="4">
    <source>
        <dbReference type="Proteomes" id="UP000092445"/>
    </source>
</evidence>
<dbReference type="InterPro" id="IPR012337">
    <property type="entry name" value="RNaseH-like_sf"/>
</dbReference>
<feature type="compositionally biased region" description="Basic and acidic residues" evidence="1">
    <location>
        <begin position="24"/>
        <end position="41"/>
    </location>
</feature>
<dbReference type="EnsemblMetazoa" id="GPAI047070-RA">
    <property type="protein sequence ID" value="GPAI047070-PA"/>
    <property type="gene ID" value="GPAI047070"/>
</dbReference>
<dbReference type="Gene3D" id="3.30.420.10">
    <property type="entry name" value="Ribonuclease H-like superfamily/Ribonuclease H"/>
    <property type="match status" value="2"/>
</dbReference>
<dbReference type="Proteomes" id="UP000092445">
    <property type="component" value="Unassembled WGS sequence"/>
</dbReference>
<feature type="compositionally biased region" description="Basic and acidic residues" evidence="1">
    <location>
        <begin position="1"/>
        <end position="14"/>
    </location>
</feature>
<feature type="domain" description="Piwi" evidence="2">
    <location>
        <begin position="156"/>
        <end position="304"/>
    </location>
</feature>
<dbReference type="SMART" id="SM00950">
    <property type="entry name" value="Piwi"/>
    <property type="match status" value="1"/>
</dbReference>
<reference evidence="4" key="1">
    <citation type="submission" date="2014-03" db="EMBL/GenBank/DDBJ databases">
        <authorList>
            <person name="Aksoy S."/>
            <person name="Warren W."/>
            <person name="Wilson R.K."/>
        </authorList>
    </citation>
    <scope>NUCLEOTIDE SEQUENCE [LARGE SCALE GENOMIC DNA]</scope>
    <source>
        <strain evidence="4">IAEA</strain>
    </source>
</reference>
<keyword evidence="4" id="KW-1185">Reference proteome</keyword>
<dbReference type="VEuPathDB" id="VectorBase:GPAI047070"/>
<sequence>MGNHRDNGNRDKEPIIQIKKEKRHTKDAENLKNANDDEKRPVTPTPPTWPRPRRRHRGGVKVRQRRQMRQMRNASVIHNLMLKVNAKLNGTYHRVLEEKEAGLKKLLQPIRNVMFMGADVTHPSPDQRHIPSVVGVAASHDVYGACYNMHYQNRYPEYIIYYRDIVSDGQFPKIRKDELGGIRRACTQVGCNPKITCLTVVKRHHTRFFPLRQSQGFRDFNNVEPGTVVDQYIVHPNEKQFFLVSHKAIQGTAKPTRYNVIEDDSNFDIDLLQKLSYNLRHIFRRCNRAVSYPAPAYLAHLVAFRGRVSCLWSSCLSRVGRALFCSSHFISFQCISFWQLEGRI</sequence>
<reference evidence="3" key="2">
    <citation type="submission" date="2020-05" db="UniProtKB">
        <authorList>
            <consortium name="EnsemblMetazoa"/>
        </authorList>
    </citation>
    <scope>IDENTIFICATION</scope>
    <source>
        <strain evidence="3">IAEA</strain>
    </source>
</reference>
<organism evidence="3 4">
    <name type="scientific">Glossina pallidipes</name>
    <name type="common">Tsetse fly</name>
    <dbReference type="NCBI Taxonomy" id="7398"/>
    <lineage>
        <taxon>Eukaryota</taxon>
        <taxon>Metazoa</taxon>
        <taxon>Ecdysozoa</taxon>
        <taxon>Arthropoda</taxon>
        <taxon>Hexapoda</taxon>
        <taxon>Insecta</taxon>
        <taxon>Pterygota</taxon>
        <taxon>Neoptera</taxon>
        <taxon>Endopterygota</taxon>
        <taxon>Diptera</taxon>
        <taxon>Brachycera</taxon>
        <taxon>Muscomorpha</taxon>
        <taxon>Hippoboscoidea</taxon>
        <taxon>Glossinidae</taxon>
        <taxon>Glossina</taxon>
    </lineage>
</organism>
<evidence type="ECO:0000256" key="1">
    <source>
        <dbReference type="SAM" id="MobiDB-lite"/>
    </source>
</evidence>
<dbReference type="InterPro" id="IPR003165">
    <property type="entry name" value="Piwi"/>
</dbReference>
<evidence type="ECO:0000259" key="2">
    <source>
        <dbReference type="PROSITE" id="PS50822"/>
    </source>
</evidence>
<feature type="compositionally biased region" description="Basic residues" evidence="1">
    <location>
        <begin position="51"/>
        <end position="68"/>
    </location>
</feature>
<dbReference type="SUPFAM" id="SSF53098">
    <property type="entry name" value="Ribonuclease H-like"/>
    <property type="match status" value="1"/>
</dbReference>
<dbReference type="Pfam" id="PF02171">
    <property type="entry name" value="Piwi"/>
    <property type="match status" value="2"/>
</dbReference>
<dbReference type="PROSITE" id="PS50822">
    <property type="entry name" value="PIWI"/>
    <property type="match status" value="1"/>
</dbReference>
<feature type="region of interest" description="Disordered" evidence="1">
    <location>
        <begin position="1"/>
        <end position="68"/>
    </location>
</feature>
<proteinExistence type="predicted"/>
<evidence type="ECO:0000313" key="3">
    <source>
        <dbReference type="EnsemblMetazoa" id="GPAI047070-PA"/>
    </source>
</evidence>
<accession>A0A1B0AIP1</accession>